<gene>
    <name evidence="1" type="ORF">GCM10007964_75150</name>
</gene>
<organism evidence="1 2">
    <name type="scientific">Sphaerisporangium melleum</name>
    <dbReference type="NCBI Taxonomy" id="321316"/>
    <lineage>
        <taxon>Bacteria</taxon>
        <taxon>Bacillati</taxon>
        <taxon>Actinomycetota</taxon>
        <taxon>Actinomycetes</taxon>
        <taxon>Streptosporangiales</taxon>
        <taxon>Streptosporangiaceae</taxon>
        <taxon>Sphaerisporangium</taxon>
    </lineage>
</organism>
<reference evidence="1" key="2">
    <citation type="submission" date="2020-09" db="EMBL/GenBank/DDBJ databases">
        <authorList>
            <person name="Sun Q."/>
            <person name="Ohkuma M."/>
        </authorList>
    </citation>
    <scope>NUCLEOTIDE SEQUENCE</scope>
    <source>
        <strain evidence="1">JCM 13064</strain>
    </source>
</reference>
<keyword evidence="2" id="KW-1185">Reference proteome</keyword>
<accession>A0A917VV15</accession>
<dbReference type="EMBL" id="BMNT01000132">
    <property type="protein sequence ID" value="GGL22265.1"/>
    <property type="molecule type" value="Genomic_DNA"/>
</dbReference>
<reference evidence="1" key="1">
    <citation type="journal article" date="2014" name="Int. J. Syst. Evol. Microbiol.">
        <title>Complete genome sequence of Corynebacterium casei LMG S-19264T (=DSM 44701T), isolated from a smear-ripened cheese.</title>
        <authorList>
            <consortium name="US DOE Joint Genome Institute (JGI-PGF)"/>
            <person name="Walter F."/>
            <person name="Albersmeier A."/>
            <person name="Kalinowski J."/>
            <person name="Ruckert C."/>
        </authorList>
    </citation>
    <scope>NUCLEOTIDE SEQUENCE</scope>
    <source>
        <strain evidence="1">JCM 13064</strain>
    </source>
</reference>
<name>A0A917VV15_9ACTN</name>
<evidence type="ECO:0000313" key="2">
    <source>
        <dbReference type="Proteomes" id="UP000645217"/>
    </source>
</evidence>
<proteinExistence type="predicted"/>
<comment type="caution">
    <text evidence="1">The sequence shown here is derived from an EMBL/GenBank/DDBJ whole genome shotgun (WGS) entry which is preliminary data.</text>
</comment>
<evidence type="ECO:0000313" key="1">
    <source>
        <dbReference type="EMBL" id="GGL22265.1"/>
    </source>
</evidence>
<sequence length="63" mass="7467">MGPLHPTLPALTRDHLGVITSRHHDQMTRWIRYLNTEDDTWTHIELDDQQWATRQVDLHGPDQ</sequence>
<dbReference type="AlphaFoldDB" id="A0A917VV15"/>
<protein>
    <submittedName>
        <fullName evidence="1">Uncharacterized protein</fullName>
    </submittedName>
</protein>
<dbReference type="Proteomes" id="UP000645217">
    <property type="component" value="Unassembled WGS sequence"/>
</dbReference>